<dbReference type="RefSeq" id="WP_133290782.1">
    <property type="nucleotide sequence ID" value="NZ_SMSJ01000038.1"/>
</dbReference>
<evidence type="ECO:0000259" key="5">
    <source>
        <dbReference type="SMART" id="SM00961"/>
    </source>
</evidence>
<reference evidence="6 7" key="1">
    <citation type="journal article" date="2016" name="J. Microbiol.">
        <title>Dankookia rubra gen. nov., sp. nov., an alphaproteobacterium isolated from sediment of a shallow stream.</title>
        <authorList>
            <person name="Kim W.H."/>
            <person name="Kim D.H."/>
            <person name="Kang K."/>
            <person name="Ahn T.Y."/>
        </authorList>
    </citation>
    <scope>NUCLEOTIDE SEQUENCE [LARGE SCALE GENOMIC DNA]</scope>
    <source>
        <strain evidence="6 7">JCM30602</strain>
    </source>
</reference>
<keyword evidence="7" id="KW-1185">Reference proteome</keyword>
<dbReference type="InterPro" id="IPR036385">
    <property type="entry name" value="RuBisCO_ssu_sf"/>
</dbReference>
<dbReference type="PANTHER" id="PTHR31262:SF23">
    <property type="entry name" value="RIBULOSE BISPHOSPHATE CARBOXYLASE SMALL SUBUNIT"/>
    <property type="match status" value="1"/>
</dbReference>
<evidence type="ECO:0000256" key="3">
    <source>
        <dbReference type="ARBA" id="ARBA00038826"/>
    </source>
</evidence>
<dbReference type="Gene3D" id="3.30.190.10">
    <property type="entry name" value="Ribulose bisphosphate carboxylase, small subunit"/>
    <property type="match status" value="1"/>
</dbReference>
<comment type="caution">
    <text evidence="6">The sequence shown here is derived from an EMBL/GenBank/DDBJ whole genome shotgun (WGS) entry which is preliminary data.</text>
</comment>
<dbReference type="Proteomes" id="UP000295096">
    <property type="component" value="Unassembled WGS sequence"/>
</dbReference>
<gene>
    <name evidence="4" type="primary">cbbS</name>
    <name evidence="6" type="ORF">E2C06_22125</name>
</gene>
<evidence type="ECO:0000313" key="6">
    <source>
        <dbReference type="EMBL" id="TDH60437.1"/>
    </source>
</evidence>
<evidence type="ECO:0000256" key="1">
    <source>
        <dbReference type="ARBA" id="ARBA00022567"/>
    </source>
</evidence>
<dbReference type="AlphaFoldDB" id="A0A4R5QDJ8"/>
<keyword evidence="2 4" id="KW-0120">Carbon dioxide fixation</keyword>
<evidence type="ECO:0000256" key="4">
    <source>
        <dbReference type="HAMAP-Rule" id="MF_00859"/>
    </source>
</evidence>
<protein>
    <recommendedName>
        <fullName evidence="4">Ribulose bisphosphate carboxylase small subunit</fullName>
        <shortName evidence="4">RuBisCO small subunit</shortName>
    </recommendedName>
</protein>
<dbReference type="HAMAP" id="MF_00859">
    <property type="entry name" value="RuBisCO_S_bact"/>
    <property type="match status" value="1"/>
</dbReference>
<dbReference type="SUPFAM" id="SSF55239">
    <property type="entry name" value="RuBisCO, small subunit"/>
    <property type="match status" value="1"/>
</dbReference>
<dbReference type="InterPro" id="IPR000894">
    <property type="entry name" value="RuBisCO_ssu_dom"/>
</dbReference>
<comment type="similarity">
    <text evidence="4">Belongs to the RuBisCO small chain family.</text>
</comment>
<evidence type="ECO:0000256" key="2">
    <source>
        <dbReference type="ARBA" id="ARBA00023300"/>
    </source>
</evidence>
<dbReference type="PANTHER" id="PTHR31262">
    <property type="entry name" value="RIBULOSE BISPHOSPHATE CARBOXYLASE SMALL CHAIN 1, CHLOROPLASTIC"/>
    <property type="match status" value="1"/>
</dbReference>
<dbReference type="CDD" id="cd03527">
    <property type="entry name" value="RuBisCO_small"/>
    <property type="match status" value="1"/>
</dbReference>
<dbReference type="GO" id="GO:0016984">
    <property type="term" value="F:ribulose-bisphosphate carboxylase activity"/>
    <property type="evidence" value="ECO:0007669"/>
    <property type="project" value="UniProtKB-UniRule"/>
</dbReference>
<dbReference type="EMBL" id="SMSJ01000038">
    <property type="protein sequence ID" value="TDH60437.1"/>
    <property type="molecule type" value="Genomic_DNA"/>
</dbReference>
<comment type="function">
    <text evidence="4">RuBisCO catalyzes two reactions: the carboxylation of D-ribulose 1,5-bisphosphate, the primary event in carbon dioxide fixation, as well as the oxidative fragmentation of the pentose substrate. Both reactions occur simultaneously and in competition at the same active site. Although the small subunit is not catalytic it is essential for maximal activity.</text>
</comment>
<dbReference type="SMART" id="SM00961">
    <property type="entry name" value="RuBisCO_small"/>
    <property type="match status" value="1"/>
</dbReference>
<accession>A0A4R5QDJ8</accession>
<dbReference type="OrthoDB" id="9788955at2"/>
<name>A0A4R5QDJ8_9PROT</name>
<keyword evidence="1 4" id="KW-0113">Calvin cycle</keyword>
<comment type="subunit">
    <text evidence="3 4">Heterohexadecamer of 8 large and 8 small subunits.</text>
</comment>
<proteinExistence type="inferred from homology"/>
<dbReference type="Pfam" id="PF00101">
    <property type="entry name" value="RuBisCO_small"/>
    <property type="match status" value="1"/>
</dbReference>
<feature type="domain" description="Ribulose bisphosphate carboxylase small subunit" evidence="5">
    <location>
        <begin position="4"/>
        <end position="104"/>
    </location>
</feature>
<dbReference type="GO" id="GO:0019253">
    <property type="term" value="P:reductive pentose-phosphate cycle"/>
    <property type="evidence" value="ECO:0007669"/>
    <property type="project" value="UniProtKB-UniRule"/>
</dbReference>
<organism evidence="6 7">
    <name type="scientific">Dankookia rubra</name>
    <dbReference type="NCBI Taxonomy" id="1442381"/>
    <lineage>
        <taxon>Bacteria</taxon>
        <taxon>Pseudomonadati</taxon>
        <taxon>Pseudomonadota</taxon>
        <taxon>Alphaproteobacteria</taxon>
        <taxon>Acetobacterales</taxon>
        <taxon>Roseomonadaceae</taxon>
        <taxon>Dankookia</taxon>
    </lineage>
</organism>
<evidence type="ECO:0000313" key="7">
    <source>
        <dbReference type="Proteomes" id="UP000295096"/>
    </source>
</evidence>
<comment type="miscellaneous">
    <text evidence="4">The basic functional RuBisCO is composed of a large chain homodimer in a 'head-to-tail' conformation. In form I RuBisCO this homodimer is arranged in a barrel-like tetramer with the small subunits forming a tetrameric 'cap' on each end of the 'barrel'.</text>
</comment>
<dbReference type="InterPro" id="IPR024681">
    <property type="entry name" value="RuBisCO_ssu"/>
</dbReference>
<sequence>MRLTQGTFSFLPDLTDAQIAAQVAYCIRNGWAVNIEYTDDPHPRNTYWEMWGLPMFDLKDPAGVLYELGECRKVHGGRAYIRLSAFDATHTWESLRLSFLTDRPAEEPGFALERTEVAGRGIRYTTRAYAANQPTGSRYQG</sequence>